<keyword evidence="2" id="KW-1185">Reference proteome</keyword>
<sequence length="197" mass="21384">MNAAAYSSFPPETLDPGGSADPWPTQHGPSDPGPIERTAHIKAPTRFQPSSRSPPAPACSESSRSPDVGDQAKTTHRVRIIITFSGLWLTLCLHYRGDHKAPSAAVEGEGEGEEAEPADYPRPAAPGTAEPHQHNQHEEEQPKKEKKQGQGAVEHERRLKEDLYRKAEQNRPKKDIPVTKASVAGTRISQPASKIGV</sequence>
<dbReference type="EMBL" id="JANHOG010000636">
    <property type="protein sequence ID" value="KAJ3552637.1"/>
    <property type="molecule type" value="Genomic_DNA"/>
</dbReference>
<gene>
    <name evidence="1" type="ORF">NM688_g4047</name>
</gene>
<protein>
    <submittedName>
        <fullName evidence="1">Uncharacterized protein</fullName>
    </submittedName>
</protein>
<evidence type="ECO:0000313" key="2">
    <source>
        <dbReference type="Proteomes" id="UP001148662"/>
    </source>
</evidence>
<evidence type="ECO:0000313" key="1">
    <source>
        <dbReference type="EMBL" id="KAJ3552637.1"/>
    </source>
</evidence>
<reference evidence="1" key="1">
    <citation type="submission" date="2022-07" db="EMBL/GenBank/DDBJ databases">
        <title>Genome Sequence of Phlebia brevispora.</title>
        <authorList>
            <person name="Buettner E."/>
        </authorList>
    </citation>
    <scope>NUCLEOTIDE SEQUENCE</scope>
    <source>
        <strain evidence="1">MPL23</strain>
    </source>
</reference>
<dbReference type="Proteomes" id="UP001148662">
    <property type="component" value="Unassembled WGS sequence"/>
</dbReference>
<name>A0ACC1T411_9APHY</name>
<accession>A0ACC1T411</accession>
<proteinExistence type="predicted"/>
<organism evidence="1 2">
    <name type="scientific">Phlebia brevispora</name>
    <dbReference type="NCBI Taxonomy" id="194682"/>
    <lineage>
        <taxon>Eukaryota</taxon>
        <taxon>Fungi</taxon>
        <taxon>Dikarya</taxon>
        <taxon>Basidiomycota</taxon>
        <taxon>Agaricomycotina</taxon>
        <taxon>Agaricomycetes</taxon>
        <taxon>Polyporales</taxon>
        <taxon>Meruliaceae</taxon>
        <taxon>Phlebia</taxon>
    </lineage>
</organism>
<comment type="caution">
    <text evidence="1">The sequence shown here is derived from an EMBL/GenBank/DDBJ whole genome shotgun (WGS) entry which is preliminary data.</text>
</comment>